<dbReference type="InterPro" id="IPR008972">
    <property type="entry name" value="Cupredoxin"/>
</dbReference>
<dbReference type="PANTHER" id="PTHR38439">
    <property type="entry name" value="AURACYANIN-B"/>
    <property type="match status" value="1"/>
</dbReference>
<accession>A0A1H7LRE4</accession>
<organism evidence="4 5">
    <name type="scientific">Jannaschia helgolandensis</name>
    <dbReference type="NCBI Taxonomy" id="188906"/>
    <lineage>
        <taxon>Bacteria</taxon>
        <taxon>Pseudomonadati</taxon>
        <taxon>Pseudomonadota</taxon>
        <taxon>Alphaproteobacteria</taxon>
        <taxon>Rhodobacterales</taxon>
        <taxon>Roseobacteraceae</taxon>
        <taxon>Jannaschia</taxon>
    </lineage>
</organism>
<dbReference type="GO" id="GO:0016491">
    <property type="term" value="F:oxidoreductase activity"/>
    <property type="evidence" value="ECO:0007669"/>
    <property type="project" value="InterPro"/>
</dbReference>
<evidence type="ECO:0000313" key="4">
    <source>
        <dbReference type="EMBL" id="SEL01449.1"/>
    </source>
</evidence>
<dbReference type="PANTHER" id="PTHR38439:SF3">
    <property type="entry name" value="COPPER-RESISTANT CUPROPROTEIN COPI"/>
    <property type="match status" value="1"/>
</dbReference>
<dbReference type="AlphaFoldDB" id="A0A1H7LRE4"/>
<keyword evidence="5" id="KW-1185">Reference proteome</keyword>
<evidence type="ECO:0000256" key="2">
    <source>
        <dbReference type="ARBA" id="ARBA00023008"/>
    </source>
</evidence>
<reference evidence="4 5" key="1">
    <citation type="submission" date="2016-10" db="EMBL/GenBank/DDBJ databases">
        <authorList>
            <person name="de Groot N.N."/>
        </authorList>
    </citation>
    <scope>NUCLEOTIDE SEQUENCE [LARGE SCALE GENOMIC DNA]</scope>
    <source>
        <strain evidence="4 5">DSM 14858</strain>
    </source>
</reference>
<gene>
    <name evidence="4" type="ORF">SAMN04488526_1803</name>
</gene>
<dbReference type="Proteomes" id="UP000199283">
    <property type="component" value="Unassembled WGS sequence"/>
</dbReference>
<proteinExistence type="predicted"/>
<sequence>MGNMDMGTPAATDMGDMAVDDGEISEEETERLMAGQMAGLIITDDGPFDREISLSMSEWTFSDLDIEAQPGERIRFTLRNDGETLHEFMFMSMAGMQGVNYRARRADWSLLEHVALYEKSLMLPGEEITFVAEVLRPGGWMFMCMLPYHMQMGMMGQIATPGMAMDM</sequence>
<feature type="domain" description="Plastocyanin-like" evidence="3">
    <location>
        <begin position="57"/>
        <end position="160"/>
    </location>
</feature>
<dbReference type="EMBL" id="FNZQ01000002">
    <property type="protein sequence ID" value="SEL01449.1"/>
    <property type="molecule type" value="Genomic_DNA"/>
</dbReference>
<keyword evidence="1" id="KW-0479">Metal-binding</keyword>
<keyword evidence="2" id="KW-0186">Copper</keyword>
<dbReference type="PROSITE" id="PS00079">
    <property type="entry name" value="MULTICOPPER_OXIDASE1"/>
    <property type="match status" value="1"/>
</dbReference>
<dbReference type="STRING" id="188906.SAMN04488526_1803"/>
<evidence type="ECO:0000259" key="3">
    <source>
        <dbReference type="Pfam" id="PF07731"/>
    </source>
</evidence>
<dbReference type="RefSeq" id="WP_092761937.1">
    <property type="nucleotide sequence ID" value="NZ_FNZQ01000002.1"/>
</dbReference>
<name>A0A1H7LRE4_9RHOB</name>
<evidence type="ECO:0000313" key="5">
    <source>
        <dbReference type="Proteomes" id="UP000199283"/>
    </source>
</evidence>
<protein>
    <submittedName>
        <fullName evidence="4">Multicopper oxidase</fullName>
    </submittedName>
</protein>
<dbReference type="Pfam" id="PF07731">
    <property type="entry name" value="Cu-oxidase_2"/>
    <property type="match status" value="1"/>
</dbReference>
<dbReference type="InterPro" id="IPR011706">
    <property type="entry name" value="Cu-oxidase_C"/>
</dbReference>
<dbReference type="SUPFAM" id="SSF49503">
    <property type="entry name" value="Cupredoxins"/>
    <property type="match status" value="1"/>
</dbReference>
<dbReference type="GO" id="GO:0005507">
    <property type="term" value="F:copper ion binding"/>
    <property type="evidence" value="ECO:0007669"/>
    <property type="project" value="InterPro"/>
</dbReference>
<dbReference type="Gene3D" id="2.60.40.420">
    <property type="entry name" value="Cupredoxins - blue copper proteins"/>
    <property type="match status" value="1"/>
</dbReference>
<dbReference type="InterPro" id="IPR050845">
    <property type="entry name" value="Cu-binding_ET"/>
</dbReference>
<dbReference type="OrthoDB" id="9816061at2"/>
<evidence type="ECO:0000256" key="1">
    <source>
        <dbReference type="ARBA" id="ARBA00022723"/>
    </source>
</evidence>
<dbReference type="InterPro" id="IPR033138">
    <property type="entry name" value="Cu_oxidase_CS"/>
</dbReference>